<dbReference type="RefSeq" id="WP_343905237.1">
    <property type="nucleotide sequence ID" value="NZ_BAAAIS010000003.1"/>
</dbReference>
<proteinExistence type="predicted"/>
<keyword evidence="2" id="KW-1185">Reference proteome</keyword>
<name>A0ABW4Q0N5_9MICO</name>
<gene>
    <name evidence="1" type="ORF">ACFSDA_12940</name>
</gene>
<comment type="caution">
    <text evidence="1">The sequence shown here is derived from an EMBL/GenBank/DDBJ whole genome shotgun (WGS) entry which is preliminary data.</text>
</comment>
<dbReference type="Proteomes" id="UP001597280">
    <property type="component" value="Unassembled WGS sequence"/>
</dbReference>
<organism evidence="1 2">
    <name type="scientific">Brachybacterium rhamnosum</name>
    <dbReference type="NCBI Taxonomy" id="173361"/>
    <lineage>
        <taxon>Bacteria</taxon>
        <taxon>Bacillati</taxon>
        <taxon>Actinomycetota</taxon>
        <taxon>Actinomycetes</taxon>
        <taxon>Micrococcales</taxon>
        <taxon>Dermabacteraceae</taxon>
        <taxon>Brachybacterium</taxon>
    </lineage>
</organism>
<protein>
    <submittedName>
        <fullName evidence="1">Uncharacterized protein</fullName>
    </submittedName>
</protein>
<accession>A0ABW4Q0N5</accession>
<dbReference type="EMBL" id="JBHUFL010000003">
    <property type="protein sequence ID" value="MFD1835974.1"/>
    <property type="molecule type" value="Genomic_DNA"/>
</dbReference>
<reference evidence="2" key="1">
    <citation type="journal article" date="2019" name="Int. J. Syst. Evol. Microbiol.">
        <title>The Global Catalogue of Microorganisms (GCM) 10K type strain sequencing project: providing services to taxonomists for standard genome sequencing and annotation.</title>
        <authorList>
            <consortium name="The Broad Institute Genomics Platform"/>
            <consortium name="The Broad Institute Genome Sequencing Center for Infectious Disease"/>
            <person name="Wu L."/>
            <person name="Ma J."/>
        </authorList>
    </citation>
    <scope>NUCLEOTIDE SEQUENCE [LARGE SCALE GENOMIC DNA]</scope>
    <source>
        <strain evidence="2">JCM 11650</strain>
    </source>
</reference>
<evidence type="ECO:0000313" key="1">
    <source>
        <dbReference type="EMBL" id="MFD1835974.1"/>
    </source>
</evidence>
<sequence length="69" mass="7626">MSQRCDQCRSKIRGTPHRTYTGRILCERCNDRLTGATAGAIVGGGLPNMISTAGWYQRAKKAMRPRSRG</sequence>
<evidence type="ECO:0000313" key="2">
    <source>
        <dbReference type="Proteomes" id="UP001597280"/>
    </source>
</evidence>